<dbReference type="EMBL" id="CP121270">
    <property type="protein sequence ID" value="WFP24921.1"/>
    <property type="molecule type" value="Genomic_DNA"/>
</dbReference>
<feature type="transmembrane region" description="Helical" evidence="2">
    <location>
        <begin position="66"/>
        <end position="85"/>
    </location>
</feature>
<dbReference type="Proteomes" id="UP001213504">
    <property type="component" value="Chromosome"/>
</dbReference>
<organism evidence="4 5">
    <name type="scientific">Gordonia hongkongensis</name>
    <dbReference type="NCBI Taxonomy" id="1701090"/>
    <lineage>
        <taxon>Bacteria</taxon>
        <taxon>Bacillati</taxon>
        <taxon>Actinomycetota</taxon>
        <taxon>Actinomycetes</taxon>
        <taxon>Mycobacteriales</taxon>
        <taxon>Gordoniaceae</taxon>
        <taxon>Gordonia</taxon>
    </lineage>
</organism>
<proteinExistence type="predicted"/>
<gene>
    <name evidence="4" type="ORF">P9A14_22910</name>
</gene>
<feature type="domain" description="DUF1468" evidence="3">
    <location>
        <begin position="35"/>
        <end position="181"/>
    </location>
</feature>
<protein>
    <submittedName>
        <fullName evidence="4">Tripartite tricarboxylate transporter TctB family protein</fullName>
    </submittedName>
</protein>
<evidence type="ECO:0000313" key="5">
    <source>
        <dbReference type="Proteomes" id="UP001213504"/>
    </source>
</evidence>
<evidence type="ECO:0000256" key="2">
    <source>
        <dbReference type="SAM" id="Phobius"/>
    </source>
</evidence>
<feature type="compositionally biased region" description="Basic and acidic residues" evidence="1">
    <location>
        <begin position="16"/>
        <end position="25"/>
    </location>
</feature>
<name>A0AAX3T6T7_9ACTN</name>
<feature type="region of interest" description="Disordered" evidence="1">
    <location>
        <begin position="1"/>
        <end position="25"/>
    </location>
</feature>
<evidence type="ECO:0000259" key="3">
    <source>
        <dbReference type="Pfam" id="PF07331"/>
    </source>
</evidence>
<dbReference type="InterPro" id="IPR009936">
    <property type="entry name" value="DUF1468"/>
</dbReference>
<reference evidence="4" key="1">
    <citation type="submission" date="2023-04" db="EMBL/GenBank/DDBJ databases">
        <title>Complete genome sequence of a phthalic acid esters degrading bacterial strain.</title>
        <authorList>
            <person name="Weng L."/>
            <person name="Jia Y."/>
            <person name="Ren L."/>
        </authorList>
    </citation>
    <scope>NUCLEOTIDE SEQUENCE</scope>
    <source>
        <strain evidence="4">RL-LY01</strain>
    </source>
</reference>
<feature type="transmembrane region" description="Helical" evidence="2">
    <location>
        <begin position="158"/>
        <end position="180"/>
    </location>
</feature>
<evidence type="ECO:0000256" key="1">
    <source>
        <dbReference type="SAM" id="MobiDB-lite"/>
    </source>
</evidence>
<dbReference type="Pfam" id="PF07331">
    <property type="entry name" value="TctB"/>
    <property type="match status" value="1"/>
</dbReference>
<keyword evidence="2" id="KW-0812">Transmembrane</keyword>
<keyword evidence="2" id="KW-1133">Transmembrane helix</keyword>
<keyword evidence="2" id="KW-0472">Membrane</keyword>
<dbReference type="AlphaFoldDB" id="A0AAX3T6T7"/>
<feature type="transmembrane region" description="Helical" evidence="2">
    <location>
        <begin position="33"/>
        <end position="54"/>
    </location>
</feature>
<accession>A0AAX3T6T7</accession>
<sequence length="189" mass="19463">MTTDNAAVQAAGTTLDDGHGSDRARRPLTGRSGLVVAGLMLALAVYLTAGIIGMDIPGSAATPGPAFFPIILTICAYVIAGLLTVQTLRHPDEPDPDIVPPATGQWRTQSDWRALGLVLAGLIAFTALLVPLGWILSAALLFWIVAYAMGSTRPVLDIAVSLVVSCAVQAFFSAGLGLNLPAGILGGLF</sequence>
<dbReference type="RefSeq" id="WP_165629333.1">
    <property type="nucleotide sequence ID" value="NZ_CP121270.1"/>
</dbReference>
<evidence type="ECO:0000313" key="4">
    <source>
        <dbReference type="EMBL" id="WFP24921.1"/>
    </source>
</evidence>
<feature type="transmembrane region" description="Helical" evidence="2">
    <location>
        <begin position="115"/>
        <end position="146"/>
    </location>
</feature>